<evidence type="ECO:0000256" key="1">
    <source>
        <dbReference type="SAM" id="MobiDB-lite"/>
    </source>
</evidence>
<evidence type="ECO:0000256" key="2">
    <source>
        <dbReference type="SAM" id="Phobius"/>
    </source>
</evidence>
<dbReference type="EMBL" id="SKCS01000308">
    <property type="protein sequence ID" value="TNN11228.1"/>
    <property type="molecule type" value="Genomic_DNA"/>
</dbReference>
<feature type="transmembrane region" description="Helical" evidence="2">
    <location>
        <begin position="6"/>
        <end position="27"/>
    </location>
</feature>
<keyword evidence="4" id="KW-1185">Reference proteome</keyword>
<feature type="compositionally biased region" description="Basic and acidic residues" evidence="1">
    <location>
        <begin position="162"/>
        <end position="171"/>
    </location>
</feature>
<accession>A0A4Z2D466</accession>
<sequence length="894" mass="100337">MEYVLNYINLFAFGLSLPVILLLCFCWNKKQNLAQKRNNFGTNVSVTSCQKFTNNHYKYFTTRLNRSHRNPFSTAVTTSTTTINHINSNHAVIKNSDLFISEGDLAYATTVRLNTNINSSDILSPSNHPLLRQESNSHKNCELPPLPTYSDATFTENKHFETNDENHHHSNENPVLEDNSDQLTYYYSVPTVRRFTDNDHHLYDVAIPKLQSSIKSSTIGVYDANSRCYSLCDDPASDSDGLYASVSHPPLPPVIGSNTTTRQAVQDMETLMNVKVVNNFTHTDEKGMVDGGHELCQSPYYSQLKDDCDIINGNNGNSGTKIHRYSVTNTTANTNTTMANSTNTNITIQFPKRFDSQCNKTLDKCYSSKQPTCIQHNTDKKIRNYPKCSIASHLYAQVTPCTRTRRSVLTDSELTSDHGNNNSIYSSNYIRPPIPVRGYDQTDIDLVNQIRISSRHLDTTTSQLNNHRDIESCKTFTESKHRNTSVCDSLANLHPRNPLPVLYSITKHDYHQSLDDSDPNHESSEYERIYPVTTSSESISTSITRLVSNGRQENDTSSLDSKHLRYSYTDIPSSINDVTTYAQVYYSTAACESTDYSVTKTTESFNSHNNKQSYPGNNVAFINDYNCQQNNHKIYKHSCLSEMNQFNLTTKSSNPLISETVVYSIPHECYPLTLSKLNDKLLAEMQAFRHMDSELDLTQPNKYFITNNSESGTFPFLNSFMSEREANMKSTECDSTLHVVVTHSLTNQSQHEDIDLMTPVMERSTEDCALLSTIRRNYSKNNKNQSTPFIMPTSSSESLLRSTVLSLSSLSLGKSSKSPPNYTISSDLTTTTTTTTPISSCSSNCCVAPFACAEYSFISDPSAYDDIDNLSLIATTNIMPLCATTTTTAAHLSQ</sequence>
<dbReference type="OrthoDB" id="6256952at2759"/>
<gene>
    <name evidence="3" type="ORF">EWB00_004778</name>
</gene>
<dbReference type="AlphaFoldDB" id="A0A4Z2D466"/>
<keyword evidence="2" id="KW-0472">Membrane</keyword>
<keyword evidence="2" id="KW-0812">Transmembrane</keyword>
<evidence type="ECO:0000313" key="3">
    <source>
        <dbReference type="EMBL" id="TNN11228.1"/>
    </source>
</evidence>
<evidence type="ECO:0000313" key="4">
    <source>
        <dbReference type="Proteomes" id="UP000311919"/>
    </source>
</evidence>
<organism evidence="3 4">
    <name type="scientific">Schistosoma japonicum</name>
    <name type="common">Blood fluke</name>
    <dbReference type="NCBI Taxonomy" id="6182"/>
    <lineage>
        <taxon>Eukaryota</taxon>
        <taxon>Metazoa</taxon>
        <taxon>Spiralia</taxon>
        <taxon>Lophotrochozoa</taxon>
        <taxon>Platyhelminthes</taxon>
        <taxon>Trematoda</taxon>
        <taxon>Digenea</taxon>
        <taxon>Strigeidida</taxon>
        <taxon>Schistosomatoidea</taxon>
        <taxon>Schistosomatidae</taxon>
        <taxon>Schistosoma</taxon>
    </lineage>
</organism>
<name>A0A4Z2D466_SCHJA</name>
<dbReference type="Proteomes" id="UP000311919">
    <property type="component" value="Unassembled WGS sequence"/>
</dbReference>
<feature type="region of interest" description="Disordered" evidence="1">
    <location>
        <begin position="162"/>
        <end position="181"/>
    </location>
</feature>
<protein>
    <submittedName>
        <fullName evidence="3">Uncharacterized protein</fullName>
    </submittedName>
</protein>
<reference evidence="3 4" key="1">
    <citation type="submission" date="2019-03" db="EMBL/GenBank/DDBJ databases">
        <title>An improved genome assembly of the fluke Schistosoma japonicum.</title>
        <authorList>
            <person name="Hu W."/>
            <person name="Luo F."/>
            <person name="Yin M."/>
            <person name="Mo X."/>
            <person name="Sun C."/>
            <person name="Wu Q."/>
            <person name="Zhu B."/>
            <person name="Xiang M."/>
            <person name="Wang J."/>
            <person name="Wang Y."/>
            <person name="Zhang T."/>
            <person name="Xu B."/>
            <person name="Zheng H."/>
            <person name="Feng Z."/>
        </authorList>
    </citation>
    <scope>NUCLEOTIDE SEQUENCE [LARGE SCALE GENOMIC DNA]</scope>
    <source>
        <strain evidence="3">HuSjv2</strain>
        <tissue evidence="3">Worms</tissue>
    </source>
</reference>
<proteinExistence type="predicted"/>
<keyword evidence="2" id="KW-1133">Transmembrane helix</keyword>
<comment type="caution">
    <text evidence="3">The sequence shown here is derived from an EMBL/GenBank/DDBJ whole genome shotgun (WGS) entry which is preliminary data.</text>
</comment>